<dbReference type="GeneID" id="83185120"/>
<reference evidence="2" key="1">
    <citation type="submission" date="2022-12" db="EMBL/GenBank/DDBJ databases">
        <authorList>
            <person name="Petersen C."/>
        </authorList>
    </citation>
    <scope>NUCLEOTIDE SEQUENCE</scope>
    <source>
        <strain evidence="2">IBT 15544</strain>
    </source>
</reference>
<feature type="region of interest" description="Disordered" evidence="1">
    <location>
        <begin position="1"/>
        <end position="118"/>
    </location>
</feature>
<sequence>MKSKHDKPATGNENGSQDGPHTKESDPTQSDDEPFSGLTEVAAPAPVGRSSHEELSRHKSLEQELSNASNDAADGGEEQQGVLSEVAAQEPAARRTEAEMANEPSLEQSLSKERRGAN</sequence>
<dbReference type="AlphaFoldDB" id="A0A9W9J801"/>
<organism evidence="2 3">
    <name type="scientific">Penicillium cinerascens</name>
    <dbReference type="NCBI Taxonomy" id="70096"/>
    <lineage>
        <taxon>Eukaryota</taxon>
        <taxon>Fungi</taxon>
        <taxon>Dikarya</taxon>
        <taxon>Ascomycota</taxon>
        <taxon>Pezizomycotina</taxon>
        <taxon>Eurotiomycetes</taxon>
        <taxon>Eurotiomycetidae</taxon>
        <taxon>Eurotiales</taxon>
        <taxon>Aspergillaceae</taxon>
        <taxon>Penicillium</taxon>
    </lineage>
</organism>
<protein>
    <submittedName>
        <fullName evidence="2">Uncharacterized protein</fullName>
    </submittedName>
</protein>
<gene>
    <name evidence="2" type="ORF">N7498_010763</name>
</gene>
<dbReference type="Proteomes" id="UP001150904">
    <property type="component" value="Unassembled WGS sequence"/>
</dbReference>
<evidence type="ECO:0000313" key="3">
    <source>
        <dbReference type="Proteomes" id="UP001150904"/>
    </source>
</evidence>
<dbReference type="OrthoDB" id="4304195at2759"/>
<name>A0A9W9J801_9EURO</name>
<feature type="compositionally biased region" description="Basic and acidic residues" evidence="1">
    <location>
        <begin position="50"/>
        <end position="62"/>
    </location>
</feature>
<dbReference type="EMBL" id="JAPQKR010000016">
    <property type="protein sequence ID" value="KAJ5191778.1"/>
    <property type="molecule type" value="Genomic_DNA"/>
</dbReference>
<proteinExistence type="predicted"/>
<reference evidence="2" key="2">
    <citation type="journal article" date="2023" name="IMA Fungus">
        <title>Comparative genomic study of the Penicillium genus elucidates a diverse pangenome and 15 lateral gene transfer events.</title>
        <authorList>
            <person name="Petersen C."/>
            <person name="Sorensen T."/>
            <person name="Nielsen M.R."/>
            <person name="Sondergaard T.E."/>
            <person name="Sorensen J.L."/>
            <person name="Fitzpatrick D.A."/>
            <person name="Frisvad J.C."/>
            <person name="Nielsen K.L."/>
        </authorList>
    </citation>
    <scope>NUCLEOTIDE SEQUENCE</scope>
    <source>
        <strain evidence="2">IBT 15544</strain>
    </source>
</reference>
<keyword evidence="3" id="KW-1185">Reference proteome</keyword>
<evidence type="ECO:0000313" key="2">
    <source>
        <dbReference type="EMBL" id="KAJ5191778.1"/>
    </source>
</evidence>
<dbReference type="RefSeq" id="XP_058304718.1">
    <property type="nucleotide sequence ID" value="XM_058457819.1"/>
</dbReference>
<accession>A0A9W9J801</accession>
<evidence type="ECO:0000256" key="1">
    <source>
        <dbReference type="SAM" id="MobiDB-lite"/>
    </source>
</evidence>
<comment type="caution">
    <text evidence="2">The sequence shown here is derived from an EMBL/GenBank/DDBJ whole genome shotgun (WGS) entry which is preliminary data.</text>
</comment>